<evidence type="ECO:0000313" key="3">
    <source>
        <dbReference type="Proteomes" id="UP000179807"/>
    </source>
</evidence>
<feature type="transmembrane region" description="Helical" evidence="1">
    <location>
        <begin position="94"/>
        <end position="116"/>
    </location>
</feature>
<gene>
    <name evidence="2" type="ORF">TRFO_22594</name>
</gene>
<protein>
    <submittedName>
        <fullName evidence="2">Uncharacterized protein</fullName>
    </submittedName>
</protein>
<dbReference type="GeneID" id="94837351"/>
<dbReference type="RefSeq" id="XP_068361968.1">
    <property type="nucleotide sequence ID" value="XM_068502647.1"/>
</dbReference>
<feature type="transmembrane region" description="Helical" evidence="1">
    <location>
        <begin position="6"/>
        <end position="25"/>
    </location>
</feature>
<keyword evidence="3" id="KW-1185">Reference proteome</keyword>
<keyword evidence="1" id="KW-1133">Transmembrane helix</keyword>
<dbReference type="Proteomes" id="UP000179807">
    <property type="component" value="Unassembled WGS sequence"/>
</dbReference>
<feature type="transmembrane region" description="Helical" evidence="1">
    <location>
        <begin position="196"/>
        <end position="223"/>
    </location>
</feature>
<sequence length="239" mass="27326">MKFILFYYPFNIFWIATICPLISLSIQYSSSLFLNGLCSQMIPIIPHLFSEHFNMKVAILFDLLGGVSIVLITKEILGFLSKIPDEKASKNIQIYRIILLIGGPVISITLLMIHFLDLNQSAIFTFLNLLFFYVSASLFHYVADKIPRRYHLMSDISSTVTYLLIAFSAISMTLFFLCCFSHKIDVFYTISALAQYLAFLLVFVKFIFSAISLYGPQFLSIFVHNIPTKRSPKYSRISA</sequence>
<evidence type="ECO:0000313" key="2">
    <source>
        <dbReference type="EMBL" id="OHT08832.1"/>
    </source>
</evidence>
<comment type="caution">
    <text evidence="2">The sequence shown here is derived from an EMBL/GenBank/DDBJ whole genome shotgun (WGS) entry which is preliminary data.</text>
</comment>
<dbReference type="EMBL" id="MLAK01000657">
    <property type="protein sequence ID" value="OHT08832.1"/>
    <property type="molecule type" value="Genomic_DNA"/>
</dbReference>
<keyword evidence="1" id="KW-0472">Membrane</keyword>
<dbReference type="VEuPathDB" id="TrichDB:TRFO_22594"/>
<reference evidence="2" key="1">
    <citation type="submission" date="2016-10" db="EMBL/GenBank/DDBJ databases">
        <authorList>
            <person name="Benchimol M."/>
            <person name="Almeida L.G."/>
            <person name="Vasconcelos A.T."/>
            <person name="Perreira-Neves A."/>
            <person name="Rosa I.A."/>
            <person name="Tasca T."/>
            <person name="Bogo M.R."/>
            <person name="de Souza W."/>
        </authorList>
    </citation>
    <scope>NUCLEOTIDE SEQUENCE [LARGE SCALE GENOMIC DNA]</scope>
    <source>
        <strain evidence="2">K</strain>
    </source>
</reference>
<feature type="transmembrane region" description="Helical" evidence="1">
    <location>
        <begin position="162"/>
        <end position="184"/>
    </location>
</feature>
<feature type="transmembrane region" description="Helical" evidence="1">
    <location>
        <begin position="122"/>
        <end position="142"/>
    </location>
</feature>
<feature type="transmembrane region" description="Helical" evidence="1">
    <location>
        <begin position="55"/>
        <end position="73"/>
    </location>
</feature>
<organism evidence="2 3">
    <name type="scientific">Tritrichomonas foetus</name>
    <dbReference type="NCBI Taxonomy" id="1144522"/>
    <lineage>
        <taxon>Eukaryota</taxon>
        <taxon>Metamonada</taxon>
        <taxon>Parabasalia</taxon>
        <taxon>Tritrichomonadida</taxon>
        <taxon>Tritrichomonadidae</taxon>
        <taxon>Tritrichomonas</taxon>
    </lineage>
</organism>
<evidence type="ECO:0000256" key="1">
    <source>
        <dbReference type="SAM" id="Phobius"/>
    </source>
</evidence>
<keyword evidence="1" id="KW-0812">Transmembrane</keyword>
<accession>A0A1J4KD19</accession>
<proteinExistence type="predicted"/>
<name>A0A1J4KD19_9EUKA</name>
<dbReference type="AlphaFoldDB" id="A0A1J4KD19"/>